<feature type="domain" description="Uracil-DNA glycosylase-like" evidence="1">
    <location>
        <begin position="26"/>
        <end position="162"/>
    </location>
</feature>
<sequence length="182" mass="19979">MRFTEIVNQIREEQGLSCEVPSFDPENGNEQAHYLFLLEAPGPKAVQTGYVSVNNPDPTARNFQRQLREAGIGKEDIAVWNVVPWYLGGEGRQKIRGAKSADIRAGVKHLRPLIAAMPRLESIVLVGAAARKAHVFLSRVTAKRILSCHHPSAKALNANSEAEDENVAVFQLMKDGAVRKSG</sequence>
<keyword evidence="3" id="KW-1185">Reference proteome</keyword>
<protein>
    <recommendedName>
        <fullName evidence="1">Uracil-DNA glycosylase-like domain-containing protein</fullName>
    </recommendedName>
</protein>
<evidence type="ECO:0000259" key="1">
    <source>
        <dbReference type="Pfam" id="PF03167"/>
    </source>
</evidence>
<dbReference type="InterPro" id="IPR036895">
    <property type="entry name" value="Uracil-DNA_glycosylase-like_sf"/>
</dbReference>
<proteinExistence type="predicted"/>
<dbReference type="InterPro" id="IPR005122">
    <property type="entry name" value="Uracil-DNA_glycosylase-like"/>
</dbReference>
<reference evidence="2" key="1">
    <citation type="submission" date="2016-02" db="EMBL/GenBank/DDBJ databases">
        <title>Halorhodospira halochloris DSM-1059 complete genome, version 2.</title>
        <authorList>
            <person name="Tsukatani Y."/>
        </authorList>
    </citation>
    <scope>NUCLEOTIDE SEQUENCE</scope>
    <source>
        <strain evidence="2">DSM 1059</strain>
    </source>
</reference>
<accession>A0A2Z6EZJ2</accession>
<dbReference type="OrthoDB" id="64750at2"/>
<dbReference type="Pfam" id="PF03167">
    <property type="entry name" value="UDG"/>
    <property type="match status" value="1"/>
</dbReference>
<organism evidence="2 3">
    <name type="scientific">Halorhodospira halochloris</name>
    <name type="common">Ectothiorhodospira halochloris</name>
    <dbReference type="NCBI Taxonomy" id="1052"/>
    <lineage>
        <taxon>Bacteria</taxon>
        <taxon>Pseudomonadati</taxon>
        <taxon>Pseudomonadota</taxon>
        <taxon>Gammaproteobacteria</taxon>
        <taxon>Chromatiales</taxon>
        <taxon>Ectothiorhodospiraceae</taxon>
        <taxon>Halorhodospira</taxon>
    </lineage>
</organism>
<dbReference type="Proteomes" id="UP000218890">
    <property type="component" value="Chromosome"/>
</dbReference>
<dbReference type="RefSeq" id="WP_096409538.1">
    <property type="nucleotide sequence ID" value="NZ_AP017372.2"/>
</dbReference>
<dbReference type="CDD" id="cd10035">
    <property type="entry name" value="UDG_like"/>
    <property type="match status" value="1"/>
</dbReference>
<dbReference type="SUPFAM" id="SSF52141">
    <property type="entry name" value="Uracil-DNA glycosylase-like"/>
    <property type="match status" value="1"/>
</dbReference>
<name>A0A2Z6EZJ2_HALHR</name>
<dbReference type="Gene3D" id="3.40.470.10">
    <property type="entry name" value="Uracil-DNA glycosylase-like domain"/>
    <property type="match status" value="1"/>
</dbReference>
<dbReference type="AlphaFoldDB" id="A0A2Z6EZJ2"/>
<dbReference type="EMBL" id="AP017372">
    <property type="protein sequence ID" value="BBE11077.1"/>
    <property type="molecule type" value="Genomic_DNA"/>
</dbReference>
<gene>
    <name evidence="2" type="ORF">HH1059_14200</name>
</gene>
<dbReference type="KEGG" id="hhk:HH1059_14200"/>
<evidence type="ECO:0000313" key="2">
    <source>
        <dbReference type="EMBL" id="BBE11077.1"/>
    </source>
</evidence>
<evidence type="ECO:0000313" key="3">
    <source>
        <dbReference type="Proteomes" id="UP000218890"/>
    </source>
</evidence>